<dbReference type="PANTHER" id="PTHR30506:SF3">
    <property type="entry name" value="UPF0126 INNER MEMBRANE PROTEIN YADS-RELATED"/>
    <property type="match status" value="1"/>
</dbReference>
<evidence type="ECO:0000259" key="8">
    <source>
        <dbReference type="Pfam" id="PF03458"/>
    </source>
</evidence>
<dbReference type="Proteomes" id="UP000245753">
    <property type="component" value="Unassembled WGS sequence"/>
</dbReference>
<gene>
    <name evidence="9" type="ORF">DF200_04690</name>
</gene>
<keyword evidence="6 7" id="KW-0472">Membrane</keyword>
<proteinExistence type="inferred from homology"/>
<evidence type="ECO:0000256" key="2">
    <source>
        <dbReference type="ARBA" id="ARBA00008193"/>
    </source>
</evidence>
<evidence type="ECO:0000313" key="10">
    <source>
        <dbReference type="Proteomes" id="UP000245753"/>
    </source>
</evidence>
<evidence type="ECO:0000256" key="6">
    <source>
        <dbReference type="ARBA" id="ARBA00023136"/>
    </source>
</evidence>
<feature type="transmembrane region" description="Helical" evidence="7">
    <location>
        <begin position="122"/>
        <end position="142"/>
    </location>
</feature>
<feature type="domain" description="Glycine transporter" evidence="8">
    <location>
        <begin position="105"/>
        <end position="179"/>
    </location>
</feature>
<dbReference type="PANTHER" id="PTHR30506">
    <property type="entry name" value="INNER MEMBRANE PROTEIN"/>
    <property type="match status" value="1"/>
</dbReference>
<feature type="transmembrane region" description="Helical" evidence="7">
    <location>
        <begin position="43"/>
        <end position="61"/>
    </location>
</feature>
<comment type="similarity">
    <text evidence="2">Belongs to the UPF0126 family.</text>
</comment>
<dbReference type="AlphaFoldDB" id="A0A2U2MTA4"/>
<reference evidence="9 10" key="1">
    <citation type="journal article" date="2018" name="Int. J. Syst. Evol. Microbiol.">
        <title>Bifidobacterium catulorum sp. nov., a novel taxon from the faeces of the baby common marmoset (Callithrix jacchus).</title>
        <authorList>
            <person name="Modesto M."/>
            <person name="Michelini S."/>
            <person name="Oki K."/>
            <person name="Biavati B."/>
            <person name="Watanabe K."/>
            <person name="Mattarelli P."/>
        </authorList>
    </citation>
    <scope>NUCLEOTIDE SEQUENCE [LARGE SCALE GENOMIC DNA]</scope>
    <source>
        <strain evidence="9 10">MRM 8.19</strain>
    </source>
</reference>
<dbReference type="Pfam" id="PF03458">
    <property type="entry name" value="Gly_transporter"/>
    <property type="match status" value="2"/>
</dbReference>
<keyword evidence="5 7" id="KW-1133">Transmembrane helix</keyword>
<comment type="subcellular location">
    <subcellularLocation>
        <location evidence="1">Cell membrane</location>
        <topology evidence="1">Multi-pass membrane protein</topology>
    </subcellularLocation>
</comment>
<evidence type="ECO:0000256" key="3">
    <source>
        <dbReference type="ARBA" id="ARBA00022475"/>
    </source>
</evidence>
<dbReference type="InterPro" id="IPR005115">
    <property type="entry name" value="Gly_transporter"/>
</dbReference>
<evidence type="ECO:0000256" key="5">
    <source>
        <dbReference type="ARBA" id="ARBA00022989"/>
    </source>
</evidence>
<dbReference type="EMBL" id="QFFN01000008">
    <property type="protein sequence ID" value="PWG60062.1"/>
    <property type="molecule type" value="Genomic_DNA"/>
</dbReference>
<comment type="caution">
    <text evidence="9">The sequence shown here is derived from an EMBL/GenBank/DDBJ whole genome shotgun (WGS) entry which is preliminary data.</text>
</comment>
<evidence type="ECO:0000256" key="1">
    <source>
        <dbReference type="ARBA" id="ARBA00004651"/>
    </source>
</evidence>
<dbReference type="GO" id="GO:0005886">
    <property type="term" value="C:plasma membrane"/>
    <property type="evidence" value="ECO:0007669"/>
    <property type="project" value="UniProtKB-SubCell"/>
</dbReference>
<accession>A0A2U2MTA4</accession>
<sequence>MVGPSRGIVALGGSAVFMGIEYLAIFCCGLSGGLSAVKKQYDLFAILVAAWMTSLGGGIIRDVLLGALPPVGIADKGLVLTTLMSGVVVAVAHPEIEHLRWSMIITDAMGLGLFAVNGTAKSLAYGMSGMVSVFLGMFTALAGGLIRDMILSEVPAVIRDRHWYAVPSFVGCVLTVFVYRTVSHRAWGLDVEMALDVAVVVLVVVLRVLSVRFDITLPGAMRRGESV</sequence>
<keyword evidence="3" id="KW-1003">Cell membrane</keyword>
<evidence type="ECO:0000256" key="7">
    <source>
        <dbReference type="SAM" id="Phobius"/>
    </source>
</evidence>
<dbReference type="OrthoDB" id="9791874at2"/>
<keyword evidence="10" id="KW-1185">Reference proteome</keyword>
<evidence type="ECO:0000313" key="9">
    <source>
        <dbReference type="EMBL" id="PWG60062.1"/>
    </source>
</evidence>
<organism evidence="9 10">
    <name type="scientific">Bifidobacterium catulorum</name>
    <dbReference type="NCBI Taxonomy" id="1630173"/>
    <lineage>
        <taxon>Bacteria</taxon>
        <taxon>Bacillati</taxon>
        <taxon>Actinomycetota</taxon>
        <taxon>Actinomycetes</taxon>
        <taxon>Bifidobacteriales</taxon>
        <taxon>Bifidobacteriaceae</taxon>
        <taxon>Bifidobacterium</taxon>
    </lineage>
</organism>
<keyword evidence="4 7" id="KW-0812">Transmembrane</keyword>
<feature type="transmembrane region" description="Helical" evidence="7">
    <location>
        <begin position="6"/>
        <end position="31"/>
    </location>
</feature>
<name>A0A2U2MTA4_9BIFI</name>
<protein>
    <recommendedName>
        <fullName evidence="8">Glycine transporter domain-containing protein</fullName>
    </recommendedName>
</protein>
<evidence type="ECO:0000256" key="4">
    <source>
        <dbReference type="ARBA" id="ARBA00022692"/>
    </source>
</evidence>
<dbReference type="RefSeq" id="WP_109137122.1">
    <property type="nucleotide sequence ID" value="NZ_QFFN01000008.1"/>
</dbReference>
<feature type="domain" description="Glycine transporter" evidence="8">
    <location>
        <begin position="20"/>
        <end position="93"/>
    </location>
</feature>
<feature type="transmembrane region" description="Helical" evidence="7">
    <location>
        <begin position="163"/>
        <end position="182"/>
    </location>
</feature>
<feature type="transmembrane region" description="Helical" evidence="7">
    <location>
        <begin position="194"/>
        <end position="213"/>
    </location>
</feature>